<dbReference type="KEGG" id="dvu:DVU_2096"/>
<protein>
    <submittedName>
        <fullName evidence="1">Uncharacterized protein</fullName>
    </submittedName>
</protein>
<dbReference type="EnsemblBacteria" id="AAS96569">
    <property type="protein sequence ID" value="AAS96569"/>
    <property type="gene ID" value="DVU_2096"/>
</dbReference>
<organism evidence="1 2">
    <name type="scientific">Nitratidesulfovibrio vulgaris (strain ATCC 29579 / DSM 644 / CCUG 34227 / NCIMB 8303 / VKM B-1760 / Hildenborough)</name>
    <name type="common">Desulfovibrio vulgaris</name>
    <dbReference type="NCBI Taxonomy" id="882"/>
    <lineage>
        <taxon>Bacteria</taxon>
        <taxon>Pseudomonadati</taxon>
        <taxon>Thermodesulfobacteriota</taxon>
        <taxon>Desulfovibrionia</taxon>
        <taxon>Desulfovibrionales</taxon>
        <taxon>Desulfovibrionaceae</taxon>
        <taxon>Nitratidesulfovibrio</taxon>
    </lineage>
</organism>
<dbReference type="Proteomes" id="UP000002194">
    <property type="component" value="Chromosome"/>
</dbReference>
<proteinExistence type="predicted"/>
<gene>
    <name evidence="1" type="ordered locus">DVU_2096</name>
</gene>
<name>Q72AA1_NITV2</name>
<reference evidence="1 2" key="1">
    <citation type="journal article" date="2004" name="Nat. Biotechnol.">
        <title>The genome sequence of the anaerobic, sulfate-reducing bacterium Desulfovibrio vulgaris Hildenborough.</title>
        <authorList>
            <person name="Heidelberg J.F."/>
            <person name="Seshadri R."/>
            <person name="Haveman S.A."/>
            <person name="Hemme C.L."/>
            <person name="Paulsen I.T."/>
            <person name="Kolonay J.F."/>
            <person name="Eisen J.A."/>
            <person name="Ward N."/>
            <person name="Methe B."/>
            <person name="Brinkac L.M."/>
            <person name="Daugherty S.C."/>
            <person name="Deboy R.T."/>
            <person name="Dodson R.J."/>
            <person name="Durkin A.S."/>
            <person name="Madupu R."/>
            <person name="Nelson W.C."/>
            <person name="Sullivan S.A."/>
            <person name="Fouts D."/>
            <person name="Haft D.H."/>
            <person name="Selengut J."/>
            <person name="Peterson J.D."/>
            <person name="Davidsen T.M."/>
            <person name="Zafar N."/>
            <person name="Zhou L."/>
            <person name="Radune D."/>
            <person name="Dimitrov G."/>
            <person name="Hance M."/>
            <person name="Tran K."/>
            <person name="Khouri H."/>
            <person name="Gill J."/>
            <person name="Utterback T.R."/>
            <person name="Feldblyum T.V."/>
            <person name="Wall J.D."/>
            <person name="Voordouw G."/>
            <person name="Fraser C.M."/>
        </authorList>
    </citation>
    <scope>NUCLEOTIDE SEQUENCE [LARGE SCALE GENOMIC DNA]</scope>
    <source>
        <strain evidence="2">ATCC 29579 / DSM 644 / NCIMB 8303 / VKM B-1760 / Hildenborough</strain>
    </source>
</reference>
<evidence type="ECO:0000313" key="1">
    <source>
        <dbReference type="EMBL" id="AAS96569.1"/>
    </source>
</evidence>
<sequence>MVASPCGTCFGCVPCACFPRELLSWQVVAA</sequence>
<dbReference type="HOGENOM" id="CLU_3403196_0_0_7"/>
<dbReference type="AlphaFoldDB" id="Q72AA1"/>
<dbReference type="EMBL" id="AE017285">
    <property type="protein sequence ID" value="AAS96569.1"/>
    <property type="molecule type" value="Genomic_DNA"/>
</dbReference>
<dbReference type="PaxDb" id="882-DVU_2096"/>
<evidence type="ECO:0000313" key="2">
    <source>
        <dbReference type="Proteomes" id="UP000002194"/>
    </source>
</evidence>
<keyword evidence="2" id="KW-1185">Reference proteome</keyword>
<accession>Q72AA1</accession>